<dbReference type="AlphaFoldDB" id="A0A2G4EVF1"/>
<dbReference type="PANTHER" id="PTHR43080">
    <property type="entry name" value="CBS DOMAIN-CONTAINING PROTEIN CBSX3, MITOCHONDRIAL"/>
    <property type="match status" value="1"/>
</dbReference>
<dbReference type="RefSeq" id="WP_096830751.1">
    <property type="nucleotide sequence ID" value="NZ_NXIB02000186.1"/>
</dbReference>
<keyword evidence="1 2" id="KW-0129">CBS domain</keyword>
<evidence type="ECO:0000313" key="5">
    <source>
        <dbReference type="Proteomes" id="UP000226442"/>
    </source>
</evidence>
<dbReference type="PROSITE" id="PS51371">
    <property type="entry name" value="CBS"/>
    <property type="match status" value="2"/>
</dbReference>
<feature type="domain" description="CBS" evidence="3">
    <location>
        <begin position="112"/>
        <end position="166"/>
    </location>
</feature>
<dbReference type="InterPro" id="IPR046342">
    <property type="entry name" value="CBS_dom_sf"/>
</dbReference>
<keyword evidence="5" id="KW-1185">Reference proteome</keyword>
<dbReference type="Pfam" id="PF00571">
    <property type="entry name" value="CBS"/>
    <property type="match status" value="2"/>
</dbReference>
<dbReference type="OrthoDB" id="9790355at2"/>
<gene>
    <name evidence="4" type="ORF">CP500_021120</name>
</gene>
<feature type="domain" description="CBS" evidence="3">
    <location>
        <begin position="22"/>
        <end position="79"/>
    </location>
</feature>
<dbReference type="PANTHER" id="PTHR43080:SF26">
    <property type="entry name" value="REGULATORY PROTEIN"/>
    <property type="match status" value="1"/>
</dbReference>
<organism evidence="4 5">
    <name type="scientific">Tychonema bourrellyi FEM_GT703</name>
    <dbReference type="NCBI Taxonomy" id="2040638"/>
    <lineage>
        <taxon>Bacteria</taxon>
        <taxon>Bacillati</taxon>
        <taxon>Cyanobacteriota</taxon>
        <taxon>Cyanophyceae</taxon>
        <taxon>Oscillatoriophycideae</taxon>
        <taxon>Oscillatoriales</taxon>
        <taxon>Microcoleaceae</taxon>
        <taxon>Tychonema</taxon>
    </lineage>
</organism>
<proteinExistence type="predicted"/>
<evidence type="ECO:0000259" key="3">
    <source>
        <dbReference type="PROSITE" id="PS51371"/>
    </source>
</evidence>
<name>A0A2G4EVF1_9CYAN</name>
<dbReference type="InterPro" id="IPR000644">
    <property type="entry name" value="CBS_dom"/>
</dbReference>
<reference evidence="4" key="1">
    <citation type="submission" date="2017-10" db="EMBL/GenBank/DDBJ databases">
        <title>Draft genome sequence of the planktic cyanobacteria Tychonema bourrellyi isolated from alpine lentic freshwater.</title>
        <authorList>
            <person name="Tett A."/>
            <person name="Armanini F."/>
            <person name="Asnicar F."/>
            <person name="Boscaini A."/>
            <person name="Pasolli E."/>
            <person name="Zolfo M."/>
            <person name="Donati C."/>
            <person name="Salmaso N."/>
            <person name="Segata N."/>
        </authorList>
    </citation>
    <scope>NUCLEOTIDE SEQUENCE</scope>
    <source>
        <strain evidence="4">FEM_GT703</strain>
    </source>
</reference>
<evidence type="ECO:0000256" key="1">
    <source>
        <dbReference type="ARBA" id="ARBA00023122"/>
    </source>
</evidence>
<dbReference type="SUPFAM" id="SSF54631">
    <property type="entry name" value="CBS-domain pair"/>
    <property type="match status" value="1"/>
</dbReference>
<evidence type="ECO:0000256" key="2">
    <source>
        <dbReference type="PROSITE-ProRule" id="PRU00703"/>
    </source>
</evidence>
<comment type="caution">
    <text evidence="4">The sequence shown here is derived from an EMBL/GenBank/DDBJ whole genome shotgun (WGS) entry which is preliminary data.</text>
</comment>
<dbReference type="Proteomes" id="UP000226442">
    <property type="component" value="Unassembled WGS sequence"/>
</dbReference>
<evidence type="ECO:0000313" key="4">
    <source>
        <dbReference type="EMBL" id="PHX53511.1"/>
    </source>
</evidence>
<dbReference type="EMBL" id="NXIB02000186">
    <property type="protein sequence ID" value="PHX53511.1"/>
    <property type="molecule type" value="Genomic_DNA"/>
</dbReference>
<dbReference type="InterPro" id="IPR051257">
    <property type="entry name" value="Diverse_CBS-Domain"/>
</dbReference>
<dbReference type="SMART" id="SM00116">
    <property type="entry name" value="CBS"/>
    <property type="match status" value="2"/>
</dbReference>
<dbReference type="Gene3D" id="3.10.580.10">
    <property type="entry name" value="CBS-domain"/>
    <property type="match status" value="1"/>
</dbReference>
<sequence length="166" mass="18587">MIDREKQLNKTPIMSKTVADLMTREPLTARVEMSVKEAIKILADRRISGLPVVDHNDLLIGIISESDLMWQETGATPPTYIMVLDSVIYLENPSRYEQELHKALGQTVGEVMSRDPVSITPEKSVREAAKLLHERHIHRLPVLDTAGKVIGILTRGDIVRAMVAEL</sequence>
<dbReference type="CDD" id="cd04586">
    <property type="entry name" value="CBS_pair_BON_assoc"/>
    <property type="match status" value="1"/>
</dbReference>
<accession>A0A2G4EVF1</accession>
<protein>
    <submittedName>
        <fullName evidence="4">CBS domain-containing protein</fullName>
    </submittedName>
</protein>